<evidence type="ECO:0000313" key="2">
    <source>
        <dbReference type="Proteomes" id="UP001177023"/>
    </source>
</evidence>
<proteinExistence type="predicted"/>
<sequence>KTVVLHTDSLKYAYLELDLMLQWIDGYVERCVHRRLEGPVRVEILNPFTKNGESMVLDGHMSYGLYTDDGERYLTSVGAEPDNYVVLAEGSDFLELNFGGLCGSGSRLPEMPSDGFEGWDLKYMADDVYLLTLERFYLWSSVTRKVSSVALPIRGCIDGPKNRIHAIVSDYRNDFNADIFVVVDDMVLRFNVEPRDEKLQLCNLYSPGVGRITAWTATTCKKFIDPHFHVAGAKGMVSFTMQPQPRKIRSLPALKKSALAQFYATSRPDHFVRLHNGNLVPYREGSVAPDLATGPYVRFLDGYPGLDRYVLLTADNHVKYVEIDMGDLNDPDPTITQYVLPNPALTSPLYVEGVHYNPVCFWGSSELTHQTIPITSYMITNLVTCKMSVCIDGRSFMKRGEPSHLGELENGFLEDDPLLKLVPKHLTVVKAGVLIKAMAVRVLVVTNHYLLMEKVDCRYQRLSIDTLVKFNKQRTISGPRIPLPSDKERNRQIVDFTVSDGDEEFMVLLECAYVVYFKWDLVKKESRAIPTRWRSIPGMKVAKSFQHSMLGTTQVFGFAERTGSNGKKILTPAIYDLDENFQNMVACEQDMSAIAALPNDHYQVRQSKVFRSYFLDLKGQKAKDDVRIIIPSTRMNHLRPLLVNHKIQKIVAYPMETYGITLIAVIGPALTLMVYQPEFERLTTVNEHYPRYPCVDVTFARVSVEINKDRQHGDCHIKGYMILATENDIEVLEFYYGGSATNHFGDPNRPKKGDAPEVVIAARSMFNVGPRVCSVYCPTTNEAWEENRLSVFYTAQKLGSETETFIGKMTIDVSKKGSPLGYDHLRVPCNGNFEPDQKFQLLFKRDAKTNEPTLEIYHSIPTNRTRFKFTTWDLQKKSLEFDKTVEAFETIENHKKVHSLKWQVRYYTVKTRMVDSKVIRPTEPEIEPYYYLHERNGELGWVLPKKSNGNPVI</sequence>
<gene>
    <name evidence="1" type="ORF">MSPICULIGERA_LOCUS2897</name>
</gene>
<dbReference type="Proteomes" id="UP001177023">
    <property type="component" value="Unassembled WGS sequence"/>
</dbReference>
<keyword evidence="2" id="KW-1185">Reference proteome</keyword>
<feature type="non-terminal residue" evidence="1">
    <location>
        <position position="1"/>
    </location>
</feature>
<organism evidence="1 2">
    <name type="scientific">Mesorhabditis spiculigera</name>
    <dbReference type="NCBI Taxonomy" id="96644"/>
    <lineage>
        <taxon>Eukaryota</taxon>
        <taxon>Metazoa</taxon>
        <taxon>Ecdysozoa</taxon>
        <taxon>Nematoda</taxon>
        <taxon>Chromadorea</taxon>
        <taxon>Rhabditida</taxon>
        <taxon>Rhabditina</taxon>
        <taxon>Rhabditomorpha</taxon>
        <taxon>Rhabditoidea</taxon>
        <taxon>Rhabditidae</taxon>
        <taxon>Mesorhabditinae</taxon>
        <taxon>Mesorhabditis</taxon>
    </lineage>
</organism>
<dbReference type="AlphaFoldDB" id="A0AA36C9Q2"/>
<name>A0AA36C9Q2_9BILA</name>
<evidence type="ECO:0000313" key="1">
    <source>
        <dbReference type="EMBL" id="CAJ0564212.1"/>
    </source>
</evidence>
<feature type="non-terminal residue" evidence="1">
    <location>
        <position position="953"/>
    </location>
</feature>
<dbReference type="EMBL" id="CATQJA010000823">
    <property type="protein sequence ID" value="CAJ0564212.1"/>
    <property type="molecule type" value="Genomic_DNA"/>
</dbReference>
<accession>A0AA36C9Q2</accession>
<comment type="caution">
    <text evidence="1">The sequence shown here is derived from an EMBL/GenBank/DDBJ whole genome shotgun (WGS) entry which is preliminary data.</text>
</comment>
<reference evidence="1" key="1">
    <citation type="submission" date="2023-06" db="EMBL/GenBank/DDBJ databases">
        <authorList>
            <person name="Delattre M."/>
        </authorList>
    </citation>
    <scope>NUCLEOTIDE SEQUENCE</scope>
    <source>
        <strain evidence="1">AF72</strain>
    </source>
</reference>
<protein>
    <submittedName>
        <fullName evidence="1">Uncharacterized protein</fullName>
    </submittedName>
</protein>